<dbReference type="InterPro" id="IPR012296">
    <property type="entry name" value="Nuclease_put_TT1808"/>
</dbReference>
<dbReference type="InterPro" id="IPR008538">
    <property type="entry name" value="Uma2"/>
</dbReference>
<dbReference type="AlphaFoldDB" id="B7JXN3"/>
<dbReference type="CDD" id="cd06260">
    <property type="entry name" value="DUF820-like"/>
    <property type="match status" value="1"/>
</dbReference>
<feature type="domain" description="Putative restriction endonuclease" evidence="1">
    <location>
        <begin position="13"/>
        <end position="180"/>
    </location>
</feature>
<accession>B7JXN3</accession>
<dbReference type="STRING" id="41431.PCC8801_0705"/>
<keyword evidence="3" id="KW-1185">Reference proteome</keyword>
<dbReference type="HOGENOM" id="CLU_107036_0_0_3"/>
<dbReference type="EMBL" id="CP001287">
    <property type="protein sequence ID" value="ACK64790.1"/>
    <property type="molecule type" value="Genomic_DNA"/>
</dbReference>
<dbReference type="InterPro" id="IPR011335">
    <property type="entry name" value="Restrct_endonuc-II-like"/>
</dbReference>
<dbReference type="PANTHER" id="PTHR34107">
    <property type="entry name" value="SLL0198 PROTEIN-RELATED"/>
    <property type="match status" value="1"/>
</dbReference>
<dbReference type="eggNOG" id="COG4636">
    <property type="taxonomic scope" value="Bacteria"/>
</dbReference>
<dbReference type="SUPFAM" id="SSF52980">
    <property type="entry name" value="Restriction endonuclease-like"/>
    <property type="match status" value="1"/>
</dbReference>
<evidence type="ECO:0000313" key="2">
    <source>
        <dbReference type="EMBL" id="ACK64790.1"/>
    </source>
</evidence>
<gene>
    <name evidence="2" type="ordered locus">PCC8801_0705</name>
</gene>
<dbReference type="Proteomes" id="UP000008204">
    <property type="component" value="Chromosome"/>
</dbReference>
<protein>
    <recommendedName>
        <fullName evidence="1">Putative restriction endonuclease domain-containing protein</fullName>
    </recommendedName>
</protein>
<dbReference type="Pfam" id="PF05685">
    <property type="entry name" value="Uma2"/>
    <property type="match status" value="1"/>
</dbReference>
<dbReference type="KEGG" id="cyp:PCC8801_0705"/>
<dbReference type="Gene3D" id="3.90.1570.10">
    <property type="entry name" value="tt1808, chain A"/>
    <property type="match status" value="1"/>
</dbReference>
<name>B7JXN3_RIPO1</name>
<organism evidence="2 3">
    <name type="scientific">Rippkaea orientalis (strain PCC 8801 / RF-1)</name>
    <name type="common">Cyanothece sp. (strain PCC 8801)</name>
    <dbReference type="NCBI Taxonomy" id="41431"/>
    <lineage>
        <taxon>Bacteria</taxon>
        <taxon>Bacillati</taxon>
        <taxon>Cyanobacteriota</taxon>
        <taxon>Cyanophyceae</taxon>
        <taxon>Oscillatoriophycideae</taxon>
        <taxon>Chroococcales</taxon>
        <taxon>Aphanothecaceae</taxon>
        <taxon>Rippkaea</taxon>
        <taxon>Rippkaea orientalis</taxon>
    </lineage>
</organism>
<sequence length="188" mass="21157">MSIVKTVTQSVTLEEFLKLPETKPGSEYINGNIIQKPMPQGQHSAIQTELASAINSSLKSKQIARAFCELRCTFGGRSIIPDISVFSWSNIPRKENGGIINVFSICPDWTIEILSPDQNQTKVIKNILHCLNYGTQIGWLIDPEEKSIFVYLPDRPTLVYDDAIAQLPVPEFAQDCRLTVEQLFNYLL</sequence>
<evidence type="ECO:0000313" key="3">
    <source>
        <dbReference type="Proteomes" id="UP000008204"/>
    </source>
</evidence>
<dbReference type="OrthoDB" id="517930at2"/>
<reference evidence="3" key="1">
    <citation type="journal article" date="2011" name="MBio">
        <title>Novel metabolic attributes of the genus Cyanothece, comprising a group of unicellular nitrogen-fixing Cyanobacteria.</title>
        <authorList>
            <person name="Bandyopadhyay A."/>
            <person name="Elvitigala T."/>
            <person name="Welsh E."/>
            <person name="Stockel J."/>
            <person name="Liberton M."/>
            <person name="Min H."/>
            <person name="Sherman L.A."/>
            <person name="Pakrasi H.B."/>
        </authorList>
    </citation>
    <scope>NUCLEOTIDE SEQUENCE [LARGE SCALE GENOMIC DNA]</scope>
    <source>
        <strain evidence="3">PCC 8801</strain>
    </source>
</reference>
<evidence type="ECO:0000259" key="1">
    <source>
        <dbReference type="Pfam" id="PF05685"/>
    </source>
</evidence>
<dbReference type="PANTHER" id="PTHR34107:SF8">
    <property type="entry name" value="UNIDENTIFIED OPEN READING FRAME"/>
    <property type="match status" value="1"/>
</dbReference>
<proteinExistence type="predicted"/>